<name>A0A4R1BEY5_9PROT</name>
<evidence type="ECO:0000313" key="1">
    <source>
        <dbReference type="EMBL" id="TCJ15699.1"/>
    </source>
</evidence>
<dbReference type="InterPro" id="IPR014174">
    <property type="entry name" value="CRISPR-assoc_prot_Cas6/Cmx6"/>
</dbReference>
<protein>
    <submittedName>
        <fullName evidence="1">Type I-MYXAN CRISPR-associated protein Cas6/Cmx6</fullName>
    </submittedName>
</protein>
<sequence>MRMYNPEWEAIKDYAYVARCKDVQFDLTGNEIPADHGYALFEALARLLPWLRETADVGVHAIHGAPTGRNENLVINRRVKLVLRLPVDRVADALALVGQRIETGAGALQIGAAKEKALTPYATLYAPLVDFGTGDEVAFLEAARAELDKMAIRCGLIPGKKRKMHTPGGRSGVTA</sequence>
<organism evidence="1 2">
    <name type="scientific">Parasulfuritortus cantonensis</name>
    <dbReference type="NCBI Taxonomy" id="2528202"/>
    <lineage>
        <taxon>Bacteria</taxon>
        <taxon>Pseudomonadati</taxon>
        <taxon>Pseudomonadota</taxon>
        <taxon>Betaproteobacteria</taxon>
        <taxon>Nitrosomonadales</taxon>
        <taxon>Thiobacillaceae</taxon>
        <taxon>Parasulfuritortus</taxon>
    </lineage>
</organism>
<dbReference type="NCBIfam" id="TIGR02807">
    <property type="entry name" value="cas6_cmx6"/>
    <property type="match status" value="1"/>
</dbReference>
<dbReference type="OrthoDB" id="9779370at2"/>
<dbReference type="Proteomes" id="UP000295443">
    <property type="component" value="Unassembled WGS sequence"/>
</dbReference>
<gene>
    <name evidence="1" type="primary">cas6</name>
    <name evidence="1" type="ORF">EZJ19_06420</name>
</gene>
<accession>A0A4R1BEY5</accession>
<proteinExistence type="predicted"/>
<keyword evidence="2" id="KW-1185">Reference proteome</keyword>
<comment type="caution">
    <text evidence="1">The sequence shown here is derived from an EMBL/GenBank/DDBJ whole genome shotgun (WGS) entry which is preliminary data.</text>
</comment>
<dbReference type="Pfam" id="PF09559">
    <property type="entry name" value="Cas6"/>
    <property type="match status" value="1"/>
</dbReference>
<dbReference type="AlphaFoldDB" id="A0A4R1BEY5"/>
<dbReference type="EMBL" id="SJZB01000024">
    <property type="protein sequence ID" value="TCJ15699.1"/>
    <property type="molecule type" value="Genomic_DNA"/>
</dbReference>
<reference evidence="1 2" key="1">
    <citation type="submission" date="2019-03" db="EMBL/GenBank/DDBJ databases">
        <title>Genome sequence of Thiobacillaceae bacterium LSR1, a sulfur-oxidizing bacterium isolated from freshwater sediment.</title>
        <authorList>
            <person name="Li S."/>
        </authorList>
    </citation>
    <scope>NUCLEOTIDE SEQUENCE [LARGE SCALE GENOMIC DNA]</scope>
    <source>
        <strain evidence="1 2">LSR1</strain>
    </source>
</reference>
<evidence type="ECO:0000313" key="2">
    <source>
        <dbReference type="Proteomes" id="UP000295443"/>
    </source>
</evidence>